<feature type="domain" description="Thioredoxin" evidence="4">
    <location>
        <begin position="25"/>
        <end position="207"/>
    </location>
</feature>
<evidence type="ECO:0000259" key="4">
    <source>
        <dbReference type="PROSITE" id="PS51352"/>
    </source>
</evidence>
<feature type="signal peptide" evidence="3">
    <location>
        <begin position="1"/>
        <end position="25"/>
    </location>
</feature>
<dbReference type="InterPro" id="IPR036249">
    <property type="entry name" value="Thioredoxin-like_sf"/>
</dbReference>
<keyword evidence="6" id="KW-1185">Reference proteome</keyword>
<reference evidence="6" key="1">
    <citation type="journal article" date="2019" name="Int. J. Syst. Evol. Microbiol.">
        <title>The Global Catalogue of Microorganisms (GCM) 10K type strain sequencing project: providing services to taxonomists for standard genome sequencing and annotation.</title>
        <authorList>
            <consortium name="The Broad Institute Genomics Platform"/>
            <consortium name="The Broad Institute Genome Sequencing Center for Infectious Disease"/>
            <person name="Wu L."/>
            <person name="Ma J."/>
        </authorList>
    </citation>
    <scope>NUCLEOTIDE SEQUENCE [LARGE SCALE GENOMIC DNA]</scope>
    <source>
        <strain evidence="6">KCTC 52606</strain>
    </source>
</reference>
<dbReference type="PROSITE" id="PS51257">
    <property type="entry name" value="PROKAR_LIPOPROTEIN"/>
    <property type="match status" value="1"/>
</dbReference>
<dbReference type="PROSITE" id="PS51352">
    <property type="entry name" value="THIOREDOXIN_2"/>
    <property type="match status" value="1"/>
</dbReference>
<dbReference type="InterPro" id="IPR003782">
    <property type="entry name" value="SCO1/SenC"/>
</dbReference>
<organism evidence="5 6">
    <name type="scientific">Alteraurantiacibacter lauratis</name>
    <dbReference type="NCBI Taxonomy" id="2054627"/>
    <lineage>
        <taxon>Bacteria</taxon>
        <taxon>Pseudomonadati</taxon>
        <taxon>Pseudomonadota</taxon>
        <taxon>Alphaproteobacteria</taxon>
        <taxon>Sphingomonadales</taxon>
        <taxon>Erythrobacteraceae</taxon>
        <taxon>Alteraurantiacibacter</taxon>
    </lineage>
</organism>
<dbReference type="RefSeq" id="WP_336920229.1">
    <property type="nucleotide sequence ID" value="NZ_JBANRN010000015.1"/>
</dbReference>
<evidence type="ECO:0000313" key="6">
    <source>
        <dbReference type="Proteomes" id="UP001595378"/>
    </source>
</evidence>
<dbReference type="PANTHER" id="PTHR12151">
    <property type="entry name" value="ELECTRON TRANSPORT PROTIN SCO1/SENC FAMILY MEMBER"/>
    <property type="match status" value="1"/>
</dbReference>
<evidence type="ECO:0000313" key="5">
    <source>
        <dbReference type="EMBL" id="MFC3101890.1"/>
    </source>
</evidence>
<feature type="chain" id="PRO_5045494997" evidence="3">
    <location>
        <begin position="26"/>
        <end position="207"/>
    </location>
</feature>
<dbReference type="InterPro" id="IPR013766">
    <property type="entry name" value="Thioredoxin_domain"/>
</dbReference>
<dbReference type="PANTHER" id="PTHR12151:SF25">
    <property type="entry name" value="LINALOOL DEHYDRATASE_ISOMERASE DOMAIN-CONTAINING PROTEIN"/>
    <property type="match status" value="1"/>
</dbReference>
<dbReference type="Gene3D" id="3.40.30.10">
    <property type="entry name" value="Glutaredoxin"/>
    <property type="match status" value="1"/>
</dbReference>
<dbReference type="Pfam" id="PF02630">
    <property type="entry name" value="SCO1-SenC"/>
    <property type="match status" value="1"/>
</dbReference>
<evidence type="ECO:0000256" key="1">
    <source>
        <dbReference type="ARBA" id="ARBA00010996"/>
    </source>
</evidence>
<evidence type="ECO:0000256" key="3">
    <source>
        <dbReference type="SAM" id="SignalP"/>
    </source>
</evidence>
<keyword evidence="3" id="KW-0732">Signal</keyword>
<evidence type="ECO:0000256" key="2">
    <source>
        <dbReference type="ARBA" id="ARBA00023008"/>
    </source>
</evidence>
<proteinExistence type="inferred from homology"/>
<dbReference type="Proteomes" id="UP001595378">
    <property type="component" value="Unassembled WGS sequence"/>
</dbReference>
<comment type="similarity">
    <text evidence="1">Belongs to the SCO1/2 family.</text>
</comment>
<dbReference type="EMBL" id="JBHRSU010000036">
    <property type="protein sequence ID" value="MFC3101890.1"/>
    <property type="molecule type" value="Genomic_DNA"/>
</dbReference>
<protein>
    <submittedName>
        <fullName evidence="5">SCO family protein</fullName>
    </submittedName>
</protein>
<keyword evidence="2" id="KW-0186">Copper</keyword>
<comment type="caution">
    <text evidence="5">The sequence shown here is derived from an EMBL/GenBank/DDBJ whole genome shotgun (WGS) entry which is preliminary data.</text>
</comment>
<gene>
    <name evidence="5" type="ORF">ACFODK_13420</name>
</gene>
<name>A0ABV7EJ83_9SPHN</name>
<dbReference type="SUPFAM" id="SSF52833">
    <property type="entry name" value="Thioredoxin-like"/>
    <property type="match status" value="1"/>
</dbReference>
<accession>A0ABV7EJ83</accession>
<sequence length="207" mass="22651">MNRPVMPKLAFVRIPALLAVLPALALLSACGPSAPAEPPPLEGAAIGGPFTLVNGAGETVRWSDFDGKWRMVYFGYTWCPDVCPFDLTRMMQGYNRWAEANPELAEEVQPIFITIDPERDTPEKIAEYTANFGTKLIGLTGTPEAIDEAAKNFSVFYSRGPDDANVGYLMQHSNAAYLMDRQGNPIALLPVDESAEGVAAELEKWVR</sequence>
<dbReference type="CDD" id="cd02968">
    <property type="entry name" value="SCO"/>
    <property type="match status" value="1"/>
</dbReference>